<dbReference type="Pfam" id="PF05913">
    <property type="entry name" value="MupG_C"/>
    <property type="match status" value="1"/>
</dbReference>
<dbReference type="Pfam" id="PF19200">
    <property type="entry name" value="MupG_N"/>
    <property type="match status" value="1"/>
</dbReference>
<dbReference type="InterPro" id="IPR043797">
    <property type="entry name" value="MupG_N"/>
</dbReference>
<accession>A0ABT9UX59</accession>
<feature type="domain" description="6-phospho-N-acetylmuramidase C-terminal" evidence="1">
    <location>
        <begin position="245"/>
        <end position="355"/>
    </location>
</feature>
<protein>
    <recommendedName>
        <fullName evidence="5">DUF871 domain-containing protein</fullName>
    </recommendedName>
</protein>
<evidence type="ECO:0000313" key="4">
    <source>
        <dbReference type="Proteomes" id="UP001228504"/>
    </source>
</evidence>
<dbReference type="SUPFAM" id="SSF50891">
    <property type="entry name" value="Cyclophilin-like"/>
    <property type="match status" value="1"/>
</dbReference>
<dbReference type="PANTHER" id="PTHR38435">
    <property type="match status" value="1"/>
</dbReference>
<name>A0ABT9UX59_9FIRM</name>
<evidence type="ECO:0000313" key="3">
    <source>
        <dbReference type="EMBL" id="MDQ0150834.1"/>
    </source>
</evidence>
<dbReference type="EMBL" id="JAUSUF010000013">
    <property type="protein sequence ID" value="MDQ0150834.1"/>
    <property type="molecule type" value="Genomic_DNA"/>
</dbReference>
<dbReference type="RefSeq" id="WP_307487648.1">
    <property type="nucleotide sequence ID" value="NZ_JAUSUF010000013.1"/>
</dbReference>
<dbReference type="Proteomes" id="UP001228504">
    <property type="component" value="Unassembled WGS sequence"/>
</dbReference>
<evidence type="ECO:0000259" key="2">
    <source>
        <dbReference type="Pfam" id="PF19200"/>
    </source>
</evidence>
<reference evidence="3 4" key="1">
    <citation type="submission" date="2023-07" db="EMBL/GenBank/DDBJ databases">
        <title>Genomic Encyclopedia of Type Strains, Phase IV (KMG-IV): sequencing the most valuable type-strain genomes for metagenomic binning, comparative biology and taxonomic classification.</title>
        <authorList>
            <person name="Goeker M."/>
        </authorList>
    </citation>
    <scope>NUCLEOTIDE SEQUENCE [LARGE SCALE GENOMIC DNA]</scope>
    <source>
        <strain evidence="3 4">DSM 20694</strain>
    </source>
</reference>
<dbReference type="InterPro" id="IPR008589">
    <property type="entry name" value="MupG"/>
</dbReference>
<dbReference type="InterPro" id="IPR013785">
    <property type="entry name" value="Aldolase_TIM"/>
</dbReference>
<feature type="domain" description="6-phospho-N-acetylmuramidase N-terminal" evidence="2">
    <location>
        <begin position="3"/>
        <end position="236"/>
    </location>
</feature>
<evidence type="ECO:0008006" key="5">
    <source>
        <dbReference type="Google" id="ProtNLM"/>
    </source>
</evidence>
<dbReference type="InterPro" id="IPR043894">
    <property type="entry name" value="MupG_C"/>
</dbReference>
<dbReference type="InterPro" id="IPR017853">
    <property type="entry name" value="GH"/>
</dbReference>
<dbReference type="Gene3D" id="2.40.100.10">
    <property type="entry name" value="Cyclophilin-like"/>
    <property type="match status" value="1"/>
</dbReference>
<dbReference type="InterPro" id="IPR029000">
    <property type="entry name" value="Cyclophilin-like_dom_sf"/>
</dbReference>
<organism evidence="3 4">
    <name type="scientific">Eubacterium multiforme</name>
    <dbReference type="NCBI Taxonomy" id="83339"/>
    <lineage>
        <taxon>Bacteria</taxon>
        <taxon>Bacillati</taxon>
        <taxon>Bacillota</taxon>
        <taxon>Clostridia</taxon>
        <taxon>Eubacteriales</taxon>
        <taxon>Eubacteriaceae</taxon>
        <taxon>Eubacterium</taxon>
    </lineage>
</organism>
<proteinExistence type="predicted"/>
<dbReference type="Gene3D" id="3.20.20.70">
    <property type="entry name" value="Aldolase class I"/>
    <property type="match status" value="1"/>
</dbReference>
<comment type="caution">
    <text evidence="3">The sequence shown here is derived from an EMBL/GenBank/DDBJ whole genome shotgun (WGS) entry which is preliminary data.</text>
</comment>
<dbReference type="SUPFAM" id="SSF51445">
    <property type="entry name" value="(Trans)glycosidases"/>
    <property type="match status" value="1"/>
</dbReference>
<gene>
    <name evidence="3" type="ORF">J2S18_002808</name>
</gene>
<dbReference type="PANTHER" id="PTHR38435:SF2">
    <property type="entry name" value="DUF871 DOMAIN-CONTAINING PROTEIN"/>
    <property type="match status" value="1"/>
</dbReference>
<evidence type="ECO:0000259" key="1">
    <source>
        <dbReference type="Pfam" id="PF05913"/>
    </source>
</evidence>
<sequence>MSLGISVYFGLDNSKEENMKLLNKAYKLGYKRIFTSLQVPEADYTVLKSEVGEFLKQAKEYNMDIISDISPNTFKLLDLENKDIYGLYKLGIKTIRIDYGYNEEDIANMSKNEHGINIQINASTLTSSFLDNLERYNADFCKIDALHNFYPRRGTGISKEYMIKVNSILNKRNIKVCAFVQSNSRKRSPLKEGLPTLEDHRDLNVEVAANELYALGCNDIFIGDSLPSDDELMKLTKVNKDEVVLRIEVFTKSEVCLRLLKNKYTARVDEARDAIRAQESRTLLGKNDIIEPEISNIREIGYITIDNRQYLRYMGELQIIKQKSSKDDRINIVARVIEEDLCLLKYIKGGKRFSFIAQ</sequence>
<keyword evidence="4" id="KW-1185">Reference proteome</keyword>